<dbReference type="AlphaFoldDB" id="A0A8J1TAU0"/>
<gene>
    <name evidence="11" type="ORF">OFUS_LOCUS23795</name>
</gene>
<dbReference type="GO" id="GO:0008146">
    <property type="term" value="F:sulfotransferase activity"/>
    <property type="evidence" value="ECO:0007669"/>
    <property type="project" value="InterPro"/>
</dbReference>
<name>A0A8J1TAU0_OWEFU</name>
<organism evidence="11 12">
    <name type="scientific">Owenia fusiformis</name>
    <name type="common">Polychaete worm</name>
    <dbReference type="NCBI Taxonomy" id="6347"/>
    <lineage>
        <taxon>Eukaryota</taxon>
        <taxon>Metazoa</taxon>
        <taxon>Spiralia</taxon>
        <taxon>Lophotrochozoa</taxon>
        <taxon>Annelida</taxon>
        <taxon>Polychaeta</taxon>
        <taxon>Sedentaria</taxon>
        <taxon>Canalipalpata</taxon>
        <taxon>Sabellida</taxon>
        <taxon>Oweniida</taxon>
        <taxon>Oweniidae</taxon>
        <taxon>Owenia</taxon>
    </lineage>
</organism>
<proteinExistence type="predicted"/>
<dbReference type="InterPro" id="IPR007734">
    <property type="entry name" value="Heparan_SO4_2-O-STrfase"/>
</dbReference>
<feature type="compositionally biased region" description="Basic and acidic residues" evidence="9">
    <location>
        <begin position="109"/>
        <end position="123"/>
    </location>
</feature>
<keyword evidence="2" id="KW-0808">Transferase</keyword>
<sequence length="591" mass="71096">MINGRMRCPLYIFILEVIVIFYLYANNGKIQPSRHTQNNKTIVGQYNKMKTYHNNQDMEDNIKQEHLDHEQNMNQDNSRHEDINKDNVDYYNQGDLDTKNQENNSNQQDQRDPKNIDHDKQENVDYDNQENVYRENQGTVNRDNHDNVKYVEQEHVDHIDEETVDHDDHAKKDHVKHENLDHINLETADHDSQNNVDHIKQENFEHNNLETVDRDNNDNVDHVKQENADHFNQGNMDDINQETADHDIQENVDNFNKGNVDDINHNPGNSDQKKQEDMYARKQENHGNQESLDHEFQENVEHDNQEYVDHFGIYSKANRQLVLYNRMPKCGSSTMIYFLRRLRRKFKHIQSTIYWKPKLSHEDLRTFVKSFTFHKVTAKQCVFDRHIYFVDFETFGYKQPIYFNILREPLEQTISWYYYMFQRMGNKEDESKREKFFKEHKKQTFEECIMENMNSSALDEKCFLNTLNKPTSYVEWFCGHHDQCSNMTYGIPKAKYNIEKYYMLVGIMEEYDLTLLAMEKLLPSFFKDIGQFNANRTRLNTARNAKRREPSTEILTFMKEHLKYKYEIYNFVKQKFHLTMKKLKIDRNSGL</sequence>
<feature type="compositionally biased region" description="Basic and acidic residues" evidence="9">
    <location>
        <begin position="271"/>
        <end position="289"/>
    </location>
</feature>
<feature type="compositionally biased region" description="Basic and acidic residues" evidence="9">
    <location>
        <begin position="70"/>
        <end position="88"/>
    </location>
</feature>
<evidence type="ECO:0000256" key="10">
    <source>
        <dbReference type="SAM" id="Phobius"/>
    </source>
</evidence>
<dbReference type="OrthoDB" id="10019582at2759"/>
<dbReference type="EMBL" id="CAIIXF020000011">
    <property type="protein sequence ID" value="CAH1799826.1"/>
    <property type="molecule type" value="Genomic_DNA"/>
</dbReference>
<evidence type="ECO:0000256" key="1">
    <source>
        <dbReference type="ARBA" id="ARBA00004323"/>
    </source>
</evidence>
<evidence type="ECO:0000256" key="7">
    <source>
        <dbReference type="ARBA" id="ARBA00023136"/>
    </source>
</evidence>
<dbReference type="PANTHER" id="PTHR12129">
    <property type="entry name" value="HEPARAN SULFATE 2-O-SULFOTRANSFERASE"/>
    <property type="match status" value="1"/>
</dbReference>
<keyword evidence="12" id="KW-1185">Reference proteome</keyword>
<dbReference type="InterPro" id="IPR027417">
    <property type="entry name" value="P-loop_NTPase"/>
</dbReference>
<evidence type="ECO:0000256" key="8">
    <source>
        <dbReference type="ARBA" id="ARBA00023180"/>
    </source>
</evidence>
<dbReference type="Proteomes" id="UP000749559">
    <property type="component" value="Unassembled WGS sequence"/>
</dbReference>
<keyword evidence="3 10" id="KW-0812">Transmembrane</keyword>
<comment type="caution">
    <text evidence="11">The sequence shown here is derived from an EMBL/GenBank/DDBJ whole genome shotgun (WGS) entry which is preliminary data.</text>
</comment>
<evidence type="ECO:0000313" key="11">
    <source>
        <dbReference type="EMBL" id="CAH1799826.1"/>
    </source>
</evidence>
<dbReference type="PANTHER" id="PTHR12129:SF15">
    <property type="entry name" value="URONYL 2-SULFOTRANSFERASE"/>
    <property type="match status" value="1"/>
</dbReference>
<keyword evidence="6" id="KW-0333">Golgi apparatus</keyword>
<feature type="compositionally biased region" description="Polar residues" evidence="9">
    <location>
        <begin position="129"/>
        <end position="141"/>
    </location>
</feature>
<keyword evidence="4" id="KW-0735">Signal-anchor</keyword>
<evidence type="ECO:0000313" key="12">
    <source>
        <dbReference type="Proteomes" id="UP000749559"/>
    </source>
</evidence>
<evidence type="ECO:0000256" key="3">
    <source>
        <dbReference type="ARBA" id="ARBA00022692"/>
    </source>
</evidence>
<evidence type="ECO:0000256" key="6">
    <source>
        <dbReference type="ARBA" id="ARBA00023034"/>
    </source>
</evidence>
<keyword evidence="7 10" id="KW-0472">Membrane</keyword>
<evidence type="ECO:0000256" key="4">
    <source>
        <dbReference type="ARBA" id="ARBA00022968"/>
    </source>
</evidence>
<dbReference type="SUPFAM" id="SSF52540">
    <property type="entry name" value="P-loop containing nucleoside triphosphate hydrolases"/>
    <property type="match status" value="1"/>
</dbReference>
<protein>
    <submittedName>
        <fullName evidence="11">Uncharacterized protein</fullName>
    </submittedName>
</protein>
<evidence type="ECO:0000256" key="9">
    <source>
        <dbReference type="SAM" id="MobiDB-lite"/>
    </source>
</evidence>
<feature type="region of interest" description="Disordered" evidence="9">
    <location>
        <begin position="252"/>
        <end position="289"/>
    </location>
</feature>
<reference evidence="11" key="1">
    <citation type="submission" date="2022-03" db="EMBL/GenBank/DDBJ databases">
        <authorList>
            <person name="Martin C."/>
        </authorList>
    </citation>
    <scope>NUCLEOTIDE SEQUENCE</scope>
</reference>
<keyword evidence="8" id="KW-0325">Glycoprotein</keyword>
<accession>A0A8J1TAU0</accession>
<keyword evidence="5 10" id="KW-1133">Transmembrane helix</keyword>
<evidence type="ECO:0000256" key="2">
    <source>
        <dbReference type="ARBA" id="ARBA00022679"/>
    </source>
</evidence>
<comment type="subcellular location">
    <subcellularLocation>
        <location evidence="1">Golgi apparatus membrane</location>
        <topology evidence="1">Single-pass type II membrane protein</topology>
    </subcellularLocation>
</comment>
<evidence type="ECO:0000256" key="5">
    <source>
        <dbReference type="ARBA" id="ARBA00022989"/>
    </source>
</evidence>
<dbReference type="Gene3D" id="3.40.50.300">
    <property type="entry name" value="P-loop containing nucleotide triphosphate hydrolases"/>
    <property type="match status" value="1"/>
</dbReference>
<feature type="transmembrane region" description="Helical" evidence="10">
    <location>
        <begin position="7"/>
        <end position="25"/>
    </location>
</feature>
<dbReference type="GO" id="GO:0000139">
    <property type="term" value="C:Golgi membrane"/>
    <property type="evidence" value="ECO:0007669"/>
    <property type="project" value="UniProtKB-SubCell"/>
</dbReference>
<feature type="region of interest" description="Disordered" evidence="9">
    <location>
        <begin position="70"/>
        <end position="142"/>
    </location>
</feature>